<proteinExistence type="predicted"/>
<reference evidence="2 3" key="1">
    <citation type="submission" date="2024-03" db="EMBL/GenBank/DDBJ databases">
        <authorList>
            <person name="Shriver K.J."/>
            <person name="Jarquin D.M."/>
            <person name="Bolanos-Abarca L."/>
            <person name="Cohen Z.M."/>
            <person name="Hayes E."/>
            <person name="Mustafa Y."/>
            <person name="Pacheco-Mendoza M."/>
            <person name="Broussard A.C."/>
            <person name="Fogarty M.P."/>
            <person name="Ko C."/>
            <person name="Russell D.A."/>
            <person name="Jacobs-Sera D."/>
            <person name="Hatfull G.F."/>
        </authorList>
    </citation>
    <scope>NUCLEOTIDE SEQUENCE [LARGE SCALE GENOMIC DNA]</scope>
</reference>
<evidence type="ECO:0000313" key="2">
    <source>
        <dbReference type="EMBL" id="XAO35520.1"/>
    </source>
</evidence>
<organism evidence="2 3">
    <name type="scientific">Gordonia phage Morgana</name>
    <dbReference type="NCBI Taxonomy" id="3137292"/>
    <lineage>
        <taxon>Viruses</taxon>
        <taxon>Duplodnaviria</taxon>
        <taxon>Heunggongvirae</taxon>
        <taxon>Uroviricota</taxon>
        <taxon>Caudoviricetes</taxon>
        <taxon>Kruegerviridae</taxon>
        <taxon>Cafassovirus</taxon>
        <taxon>Cafassovirus morgana</taxon>
    </lineage>
</organism>
<sequence length="62" mass="7164">MAGWRIGNNGVGRMRWFVLNDALPIEQRFRYSKTGRHIRYASPEAAQREADRLNTENVSGQD</sequence>
<evidence type="ECO:0000256" key="1">
    <source>
        <dbReference type="SAM" id="MobiDB-lite"/>
    </source>
</evidence>
<dbReference type="Proteomes" id="UP001494874">
    <property type="component" value="Segment"/>
</dbReference>
<dbReference type="EMBL" id="PP537962">
    <property type="protein sequence ID" value="XAO35520.1"/>
    <property type="molecule type" value="Genomic_DNA"/>
</dbReference>
<name>A0AAX4RAT0_9CAUD</name>
<protein>
    <submittedName>
        <fullName evidence="2">Uncharacterized protein</fullName>
    </submittedName>
</protein>
<accession>A0AAX4RAT0</accession>
<keyword evidence="3" id="KW-1185">Reference proteome</keyword>
<evidence type="ECO:0000313" key="3">
    <source>
        <dbReference type="Proteomes" id="UP001494874"/>
    </source>
</evidence>
<feature type="region of interest" description="Disordered" evidence="1">
    <location>
        <begin position="40"/>
        <end position="62"/>
    </location>
</feature>
<gene>
    <name evidence="2" type="primary">86</name>
    <name evidence="2" type="ORF">SEA_MORGANA_86</name>
</gene>